<organism evidence="1 2">
    <name type="scientific">Eretmocerus hayati</name>
    <dbReference type="NCBI Taxonomy" id="131215"/>
    <lineage>
        <taxon>Eukaryota</taxon>
        <taxon>Metazoa</taxon>
        <taxon>Ecdysozoa</taxon>
        <taxon>Arthropoda</taxon>
        <taxon>Hexapoda</taxon>
        <taxon>Insecta</taxon>
        <taxon>Pterygota</taxon>
        <taxon>Neoptera</taxon>
        <taxon>Endopterygota</taxon>
        <taxon>Hymenoptera</taxon>
        <taxon>Apocrita</taxon>
        <taxon>Proctotrupomorpha</taxon>
        <taxon>Chalcidoidea</taxon>
        <taxon>Aphelinidae</taxon>
        <taxon>Aphelininae</taxon>
        <taxon>Eretmocerus</taxon>
    </lineage>
</organism>
<reference evidence="1" key="1">
    <citation type="submission" date="2023-04" db="EMBL/GenBank/DDBJ databases">
        <title>A chromosome-level genome assembly of the parasitoid wasp Eretmocerus hayati.</title>
        <authorList>
            <person name="Zhong Y."/>
            <person name="Liu S."/>
            <person name="Liu Y."/>
        </authorList>
    </citation>
    <scope>NUCLEOTIDE SEQUENCE</scope>
    <source>
        <strain evidence="1">ZJU_SS_LIU_2023</strain>
    </source>
</reference>
<dbReference type="EMBL" id="CM056744">
    <property type="protein sequence ID" value="KAJ8666126.1"/>
    <property type="molecule type" value="Genomic_DNA"/>
</dbReference>
<accession>A0ACC2N4Z0</accession>
<evidence type="ECO:0000313" key="2">
    <source>
        <dbReference type="Proteomes" id="UP001239111"/>
    </source>
</evidence>
<name>A0ACC2N4Z0_9HYME</name>
<sequence>MATIIGSEQSVSEVGHPEGSGPIGSKVGHLYRESVFCIEIRPPGSGVGHLDRRWATGIESGPPGTQGGHRDRKWTTCFVPDRSVSRVGDLDQNWVTRIGNGPSDEEWASWVECGPPVS</sequence>
<proteinExistence type="predicted"/>
<gene>
    <name evidence="1" type="ORF">QAD02_007788</name>
</gene>
<comment type="caution">
    <text evidence="1">The sequence shown here is derived from an EMBL/GenBank/DDBJ whole genome shotgun (WGS) entry which is preliminary data.</text>
</comment>
<evidence type="ECO:0000313" key="1">
    <source>
        <dbReference type="EMBL" id="KAJ8666126.1"/>
    </source>
</evidence>
<protein>
    <submittedName>
        <fullName evidence="1">Uncharacterized protein</fullName>
    </submittedName>
</protein>
<dbReference type="Proteomes" id="UP001239111">
    <property type="component" value="Chromosome 4"/>
</dbReference>
<keyword evidence="2" id="KW-1185">Reference proteome</keyword>